<dbReference type="EMBL" id="JAPZBU010000012">
    <property type="protein sequence ID" value="KAJ5376309.1"/>
    <property type="molecule type" value="Genomic_DNA"/>
</dbReference>
<accession>A0A9W9SFK5</accession>
<evidence type="ECO:0008006" key="4">
    <source>
        <dbReference type="Google" id="ProtNLM"/>
    </source>
</evidence>
<reference evidence="2" key="2">
    <citation type="journal article" date="2023" name="IMA Fungus">
        <title>Comparative genomic study of the Penicillium genus elucidates a diverse pangenome and 15 lateral gene transfer events.</title>
        <authorList>
            <person name="Petersen C."/>
            <person name="Sorensen T."/>
            <person name="Nielsen M.R."/>
            <person name="Sondergaard T.E."/>
            <person name="Sorensen J.L."/>
            <person name="Fitzpatrick D.A."/>
            <person name="Frisvad J.C."/>
            <person name="Nielsen K.L."/>
        </authorList>
    </citation>
    <scope>NUCLEOTIDE SEQUENCE</scope>
    <source>
        <strain evidence="2">IBT 29677</strain>
    </source>
</reference>
<gene>
    <name evidence="2" type="ORF">N7509_013195</name>
</gene>
<keyword evidence="3" id="KW-1185">Reference proteome</keyword>
<proteinExistence type="predicted"/>
<name>A0A9W9SFK5_9EURO</name>
<dbReference type="OrthoDB" id="5394557at2759"/>
<organism evidence="2 3">
    <name type="scientific">Penicillium cosmopolitanum</name>
    <dbReference type="NCBI Taxonomy" id="1131564"/>
    <lineage>
        <taxon>Eukaryota</taxon>
        <taxon>Fungi</taxon>
        <taxon>Dikarya</taxon>
        <taxon>Ascomycota</taxon>
        <taxon>Pezizomycotina</taxon>
        <taxon>Eurotiomycetes</taxon>
        <taxon>Eurotiomycetidae</taxon>
        <taxon>Eurotiales</taxon>
        <taxon>Aspergillaceae</taxon>
        <taxon>Penicillium</taxon>
    </lineage>
</organism>
<dbReference type="GeneID" id="81376812"/>
<dbReference type="AlphaFoldDB" id="A0A9W9SFK5"/>
<evidence type="ECO:0000313" key="2">
    <source>
        <dbReference type="EMBL" id="KAJ5376309.1"/>
    </source>
</evidence>
<evidence type="ECO:0000313" key="3">
    <source>
        <dbReference type="Proteomes" id="UP001147747"/>
    </source>
</evidence>
<feature type="compositionally biased region" description="Low complexity" evidence="1">
    <location>
        <begin position="236"/>
        <end position="263"/>
    </location>
</feature>
<feature type="compositionally biased region" description="Polar residues" evidence="1">
    <location>
        <begin position="148"/>
        <end position="161"/>
    </location>
</feature>
<reference evidence="2" key="1">
    <citation type="submission" date="2022-12" db="EMBL/GenBank/DDBJ databases">
        <authorList>
            <person name="Petersen C."/>
        </authorList>
    </citation>
    <scope>NUCLEOTIDE SEQUENCE</scope>
    <source>
        <strain evidence="2">IBT 29677</strain>
    </source>
</reference>
<sequence length="392" mass="42161">MRVYTPHVSGKSALLSMGSPQTRMSGFQRNSDFDLGTDAQGFPPIHYENEQGGNYNQSPAYILPNGPSGMLDYETSPWGSKNWDNVLNVNRPGNGGIYSDTDTNGSMGQSPYNYMLQSQGIPSHEIPQTTAAAMNMVSVSEVPGSDRTLPTPTSRSQQVPGNASAMKVFAEGMPGLSVPSDFKGSFWNQRCADQNQRTHTVPSNAPFPSSTSQSTKCNSNSNNAAPELIFPYLPLSSSTTDDSSPSLSSAVPASSTTSSSSTSYAGLSMETSLDSPSQDYRTLPSDTRLTRSFSRDESTTNQRLLTLSNECSPDIYGYSSTEKSSKARSEESGCSATLMSGLPYIRVRYADPPNNMFPCGLLPDNIQEYHHRGVAGNTHRPPVSPLGNQGAY</sequence>
<dbReference type="Proteomes" id="UP001147747">
    <property type="component" value="Unassembled WGS sequence"/>
</dbReference>
<evidence type="ECO:0000256" key="1">
    <source>
        <dbReference type="SAM" id="MobiDB-lite"/>
    </source>
</evidence>
<comment type="caution">
    <text evidence="2">The sequence shown here is derived from an EMBL/GenBank/DDBJ whole genome shotgun (WGS) entry which is preliminary data.</text>
</comment>
<feature type="compositionally biased region" description="Polar residues" evidence="1">
    <location>
        <begin position="269"/>
        <end position="292"/>
    </location>
</feature>
<feature type="region of interest" description="Disordered" evidence="1">
    <location>
        <begin position="193"/>
        <end position="221"/>
    </location>
</feature>
<dbReference type="RefSeq" id="XP_056481339.1">
    <property type="nucleotide sequence ID" value="XM_056637832.1"/>
</dbReference>
<feature type="region of interest" description="Disordered" evidence="1">
    <location>
        <begin position="142"/>
        <end position="161"/>
    </location>
</feature>
<feature type="region of interest" description="Disordered" evidence="1">
    <location>
        <begin position="236"/>
        <end position="301"/>
    </location>
</feature>
<protein>
    <recommendedName>
        <fullName evidence="4">Streptococcal hemagglutinin protein</fullName>
    </recommendedName>
</protein>